<sequence>MSVKKGESDVLVKDDNFYYEYHMRQLNDSVLEKVSYRKIIRVYDDIVDKTDYIPDSEMIRQQKTNGASATKGLYDFNSEKEFKEKKVSNLEVLLRTPNQNALDKADIPVLMDQIEQEAKTDAEKAEAEKLRQEQEKVNNLREKRLNEMLGVTDASSE</sequence>
<keyword evidence="1" id="KW-0175">Coiled coil</keyword>
<dbReference type="EMBL" id="OM869571">
    <property type="protein sequence ID" value="UPW41287.1"/>
    <property type="molecule type" value="Genomic_DNA"/>
</dbReference>
<protein>
    <submittedName>
        <fullName evidence="2">Uncharacterized protein</fullName>
    </submittedName>
</protein>
<evidence type="ECO:0000256" key="1">
    <source>
        <dbReference type="SAM" id="Coils"/>
    </source>
</evidence>
<name>A0A976N150_9VIRU</name>
<evidence type="ECO:0000313" key="2">
    <source>
        <dbReference type="EMBL" id="UPW41287.1"/>
    </source>
</evidence>
<organism evidence="2">
    <name type="scientific">Sigmofec virus UA08Rod_4343</name>
    <dbReference type="NCBI Taxonomy" id="2929400"/>
    <lineage>
        <taxon>Viruses</taxon>
        <taxon>Monodnaviria</taxon>
        <taxon>Sangervirae</taxon>
        <taxon>Phixviricota</taxon>
        <taxon>Malgrandaviricetes</taxon>
        <taxon>Petitvirales</taxon>
        <taxon>Microviridae</taxon>
    </lineage>
</organism>
<accession>A0A976N150</accession>
<feature type="coiled-coil region" evidence="1">
    <location>
        <begin position="113"/>
        <end position="147"/>
    </location>
</feature>
<proteinExistence type="predicted"/>
<reference evidence="2" key="1">
    <citation type="submission" date="2022-02" db="EMBL/GenBank/DDBJ databases">
        <title>Towards deciphering the DNA virus diversity associated with rodent species in the families Cricetidae and Heteromyidae.</title>
        <authorList>
            <person name="Lund M."/>
            <person name="Larsen B.B."/>
            <person name="Gryseels S."/>
            <person name="Kraberger S."/>
            <person name="Rowsey D.M."/>
            <person name="Steger L."/>
            <person name="Yule K.M."/>
            <person name="Upham N.S."/>
            <person name="Worobey M."/>
            <person name="Van Doorslaer K."/>
            <person name="Varsani A."/>
        </authorList>
    </citation>
    <scope>NUCLEOTIDE SEQUENCE</scope>
    <source>
        <strain evidence="2">UA08Rod_4343</strain>
    </source>
</reference>